<feature type="domain" description="RGS" evidence="3">
    <location>
        <begin position="341"/>
        <end position="483"/>
    </location>
</feature>
<sequence>MPPKSAYQGSSKSLLETIDGRSTMRDFKDMFAALMSTVPLTEHRVRFRKVEDTFTSEDAMAPLACLKVTQRHTVPDHSDPTKTVQTTTSTTWSMGRDMARSTCQQLVDARFIEAADGKVYPQFPTKGAIWQVTPKGCTILKRWVDRNGQPAPQLEALCEKAQMQLVVLERDMDTDRISLDKTTVEVVFRRMCGMEGPNLKANTTLSDSDSVSDYATGLVGVKMAKDRRVMNKTVPYTFMGKAAADWLQDCCTTIDRRECLQLCESFVRAQLMAPVIEDRNYQRQFPSETHFQPTKNAIYAVTEKGQRICGWLARPVSMSSEESTESDHEKVKIPRDTNMNRFNMIVHDPALRMLFREHLKMSLCEENLNFWMDVQGLLKVYHNGRKENGVVKPEYVKDCLATAYNLYNSFLATGAPSELNIDHSLRHRLDEQIIQTETDNDVQRARLERILHLIELAASSVAKLMASDSVPKFLRDTGYQSIIREHQIDMQLAQRALSPAPVPGSPSTIETAPSPASTSSNEKPVLSRSNTSRKG</sequence>
<accession>A0AAN7Y973</accession>
<dbReference type="InterPro" id="IPR044926">
    <property type="entry name" value="RGS_subdomain_2"/>
</dbReference>
<dbReference type="PRINTS" id="PR01301">
    <property type="entry name" value="RGSPROTEIN"/>
</dbReference>
<evidence type="ECO:0000256" key="1">
    <source>
        <dbReference type="ARBA" id="ARBA00022700"/>
    </source>
</evidence>
<dbReference type="Pfam" id="PF25889">
    <property type="entry name" value="WHD_Fungal_DR"/>
    <property type="match status" value="1"/>
</dbReference>
<dbReference type="InterPro" id="IPR058855">
    <property type="entry name" value="RGS1/SST2-like_Fungal-DR"/>
</dbReference>
<reference evidence="5 6" key="1">
    <citation type="submission" date="2023-08" db="EMBL/GenBank/DDBJ databases">
        <title>Black Yeasts Isolated from many extreme environments.</title>
        <authorList>
            <person name="Coleine C."/>
            <person name="Stajich J.E."/>
            <person name="Selbmann L."/>
        </authorList>
    </citation>
    <scope>NUCLEOTIDE SEQUENCE [LARGE SCALE GENOMIC DNA]</scope>
    <source>
        <strain evidence="5 6">CCFEE 5910</strain>
    </source>
</reference>
<gene>
    <name evidence="5" type="ORF">LTR05_007552</name>
</gene>
<evidence type="ECO:0000256" key="2">
    <source>
        <dbReference type="SAM" id="MobiDB-lite"/>
    </source>
</evidence>
<dbReference type="PANTHER" id="PTHR10845">
    <property type="entry name" value="REGULATOR OF G PROTEIN SIGNALING"/>
    <property type="match status" value="1"/>
</dbReference>
<dbReference type="SMART" id="SM00315">
    <property type="entry name" value="RGS"/>
    <property type="match status" value="1"/>
</dbReference>
<organism evidence="5 6">
    <name type="scientific">Lithohypha guttulata</name>
    <dbReference type="NCBI Taxonomy" id="1690604"/>
    <lineage>
        <taxon>Eukaryota</taxon>
        <taxon>Fungi</taxon>
        <taxon>Dikarya</taxon>
        <taxon>Ascomycota</taxon>
        <taxon>Pezizomycotina</taxon>
        <taxon>Eurotiomycetes</taxon>
        <taxon>Chaetothyriomycetidae</taxon>
        <taxon>Chaetothyriales</taxon>
        <taxon>Trichomeriaceae</taxon>
        <taxon>Lithohypha</taxon>
    </lineage>
</organism>
<feature type="domain" description="DEP" evidence="4">
    <location>
        <begin position="217"/>
        <end position="303"/>
    </location>
</feature>
<dbReference type="InterPro" id="IPR036305">
    <property type="entry name" value="RGS_sf"/>
</dbReference>
<keyword evidence="1" id="KW-0734">Signal transduction inhibitor</keyword>
<dbReference type="SUPFAM" id="SSF48097">
    <property type="entry name" value="Regulator of G-protein signaling, RGS"/>
    <property type="match status" value="1"/>
</dbReference>
<dbReference type="Pfam" id="PF00615">
    <property type="entry name" value="RGS"/>
    <property type="match status" value="1"/>
</dbReference>
<dbReference type="PROSITE" id="PS50132">
    <property type="entry name" value="RGS"/>
    <property type="match status" value="1"/>
</dbReference>
<feature type="region of interest" description="Disordered" evidence="2">
    <location>
        <begin position="496"/>
        <end position="535"/>
    </location>
</feature>
<dbReference type="Gene3D" id="1.10.167.10">
    <property type="entry name" value="Regulator of G-protein Signalling 4, domain 2"/>
    <property type="match status" value="1"/>
</dbReference>
<evidence type="ECO:0000259" key="4">
    <source>
        <dbReference type="PROSITE" id="PS50186"/>
    </source>
</evidence>
<proteinExistence type="predicted"/>
<dbReference type="InterPro" id="IPR000591">
    <property type="entry name" value="DEP_dom"/>
</dbReference>
<protein>
    <submittedName>
        <fullName evidence="5">Uncharacterized protein</fullName>
    </submittedName>
</protein>
<evidence type="ECO:0000259" key="3">
    <source>
        <dbReference type="PROSITE" id="PS50132"/>
    </source>
</evidence>
<comment type="caution">
    <text evidence="5">The sequence shown here is derived from an EMBL/GenBank/DDBJ whole genome shotgun (WGS) entry which is preliminary data.</text>
</comment>
<evidence type="ECO:0000313" key="6">
    <source>
        <dbReference type="Proteomes" id="UP001309876"/>
    </source>
</evidence>
<dbReference type="SUPFAM" id="SSF46785">
    <property type="entry name" value="Winged helix' DNA-binding domain"/>
    <property type="match status" value="2"/>
</dbReference>
<dbReference type="PROSITE" id="PS50186">
    <property type="entry name" value="DEP"/>
    <property type="match status" value="1"/>
</dbReference>
<evidence type="ECO:0000313" key="5">
    <source>
        <dbReference type="EMBL" id="KAK5082405.1"/>
    </source>
</evidence>
<dbReference type="PANTHER" id="PTHR10845:SF192">
    <property type="entry name" value="DOUBLE HIT, ISOFORM B"/>
    <property type="match status" value="1"/>
</dbReference>
<dbReference type="Proteomes" id="UP001309876">
    <property type="component" value="Unassembled WGS sequence"/>
</dbReference>
<name>A0AAN7Y973_9EURO</name>
<dbReference type="AlphaFoldDB" id="A0AAN7Y973"/>
<dbReference type="GO" id="GO:0009968">
    <property type="term" value="P:negative regulation of signal transduction"/>
    <property type="evidence" value="ECO:0007669"/>
    <property type="project" value="UniProtKB-KW"/>
</dbReference>
<dbReference type="InterPro" id="IPR036388">
    <property type="entry name" value="WH-like_DNA-bd_sf"/>
</dbReference>
<dbReference type="Gene3D" id="1.10.10.10">
    <property type="entry name" value="Winged helix-like DNA-binding domain superfamily/Winged helix DNA-binding domain"/>
    <property type="match status" value="2"/>
</dbReference>
<dbReference type="SMART" id="SM00049">
    <property type="entry name" value="DEP"/>
    <property type="match status" value="2"/>
</dbReference>
<keyword evidence="6" id="KW-1185">Reference proteome</keyword>
<dbReference type="EMBL" id="JAVRRJ010000008">
    <property type="protein sequence ID" value="KAK5082405.1"/>
    <property type="molecule type" value="Genomic_DNA"/>
</dbReference>
<dbReference type="InterPro" id="IPR016137">
    <property type="entry name" value="RGS"/>
</dbReference>
<dbReference type="Pfam" id="PF00610">
    <property type="entry name" value="DEP"/>
    <property type="match status" value="1"/>
</dbReference>
<dbReference type="CDD" id="cd04450">
    <property type="entry name" value="DEP_RGS7-like"/>
    <property type="match status" value="1"/>
</dbReference>
<feature type="compositionally biased region" description="Polar residues" evidence="2">
    <location>
        <begin position="505"/>
        <end position="535"/>
    </location>
</feature>
<dbReference type="InterPro" id="IPR036390">
    <property type="entry name" value="WH_DNA-bd_sf"/>
</dbReference>
<dbReference type="GO" id="GO:0035556">
    <property type="term" value="P:intracellular signal transduction"/>
    <property type="evidence" value="ECO:0007669"/>
    <property type="project" value="InterPro"/>
</dbReference>